<dbReference type="EnsemblMetazoa" id="SMAR009065-RA">
    <property type="protein sequence ID" value="SMAR009065-PA"/>
    <property type="gene ID" value="SMAR009065"/>
</dbReference>
<feature type="region of interest" description="Disordered" evidence="1">
    <location>
        <begin position="558"/>
        <end position="682"/>
    </location>
</feature>
<keyword evidence="2" id="KW-0472">Membrane</keyword>
<feature type="transmembrane region" description="Helical" evidence="2">
    <location>
        <begin position="132"/>
        <end position="154"/>
    </location>
</feature>
<evidence type="ECO:0000313" key="3">
    <source>
        <dbReference type="EnsemblMetazoa" id="SMAR009065-PA"/>
    </source>
</evidence>
<feature type="compositionally biased region" description="Basic and acidic residues" evidence="1">
    <location>
        <begin position="335"/>
        <end position="351"/>
    </location>
</feature>
<keyword evidence="2" id="KW-1133">Transmembrane helix</keyword>
<evidence type="ECO:0000256" key="1">
    <source>
        <dbReference type="SAM" id="MobiDB-lite"/>
    </source>
</evidence>
<sequence length="682" mass="74623">MREFSTRESLFPSFPRSKLALEKLTCLVELIQKVWHGREFTDERGRMDRTMDPESEDKSDEHNHPVHDSWSMNENEYDCDCPGPPPPDFVLPPPPAPPSAGYCENNALDADMEYCDFKVLEGSFTQTAIPSLAVIVVCSVLMLVMLLVATFLLWKHKKKMQNFLPCKTSPQNHCVRSESPCVLYEDLTRFRRPPLPNHCVPEQTMAPIEVGVPSQLKLLDVKCSNYGGAGFTPMNNKIFIYPPKDTDTLKSSKSREHFNPAYEEVSAGSEKPNGCSQDSDLESDEPPPSVMSEDEFAEDELSLVDFPKQDDDGSRDDGAEAGSGTSSLRGSTGDDLCRDLDSVGSEVEHDGHHHHHRAASHRQRKMKGEPFTDGPDARVRTVERNRQQAYGSDPKPGYYDKEVPGANKGSPPHHHQHHLHPAYEYRPPHPTEAELIEQLRQGAASGVALAPQEFVNSYPDVRRALYPSLPGSGVGYYQPDVIGPPPPLPPGRMVYTPGVYGAGELGPKDNSSPAPPLYAGRKAPPLPPPRDGDAAVGGRHLPVPLISELNQKMQHSPHVINQNGAPSSHGSSNRNSRSSSGSGSSNSGAGGARNSDPHERSLTEFSTFRPKRGGANSDSPGTFVTTLPSRRGLDPNRPPSAKSEHKLMSGESQKLLPTTNNQTPGRSRRPAPAEANSRTVIT</sequence>
<feature type="compositionally biased region" description="Polar residues" evidence="1">
    <location>
        <begin position="616"/>
        <end position="628"/>
    </location>
</feature>
<evidence type="ECO:0000256" key="2">
    <source>
        <dbReference type="SAM" id="Phobius"/>
    </source>
</evidence>
<proteinExistence type="predicted"/>
<name>T1J602_STRMM</name>
<reference evidence="4" key="1">
    <citation type="submission" date="2011-05" db="EMBL/GenBank/DDBJ databases">
        <authorList>
            <person name="Richards S.R."/>
            <person name="Qu J."/>
            <person name="Jiang H."/>
            <person name="Jhangiani S.N."/>
            <person name="Agravi P."/>
            <person name="Goodspeed R."/>
            <person name="Gross S."/>
            <person name="Mandapat C."/>
            <person name="Jackson L."/>
            <person name="Mathew T."/>
            <person name="Pu L."/>
            <person name="Thornton R."/>
            <person name="Saada N."/>
            <person name="Wilczek-Boney K.B."/>
            <person name="Lee S."/>
            <person name="Kovar C."/>
            <person name="Wu Y."/>
            <person name="Scherer S.E."/>
            <person name="Worley K.C."/>
            <person name="Muzny D.M."/>
            <person name="Gibbs R."/>
        </authorList>
    </citation>
    <scope>NUCLEOTIDE SEQUENCE</scope>
    <source>
        <strain evidence="4">Brora</strain>
    </source>
</reference>
<reference evidence="3" key="2">
    <citation type="submission" date="2015-02" db="UniProtKB">
        <authorList>
            <consortium name="EnsemblMetazoa"/>
        </authorList>
    </citation>
    <scope>IDENTIFICATION</scope>
</reference>
<feature type="compositionally biased region" description="Polar residues" evidence="1">
    <location>
        <begin position="650"/>
        <end position="665"/>
    </location>
</feature>
<accession>T1J602</accession>
<organism evidence="3 4">
    <name type="scientific">Strigamia maritima</name>
    <name type="common">European centipede</name>
    <name type="synonym">Geophilus maritimus</name>
    <dbReference type="NCBI Taxonomy" id="126957"/>
    <lineage>
        <taxon>Eukaryota</taxon>
        <taxon>Metazoa</taxon>
        <taxon>Ecdysozoa</taxon>
        <taxon>Arthropoda</taxon>
        <taxon>Myriapoda</taxon>
        <taxon>Chilopoda</taxon>
        <taxon>Pleurostigmophora</taxon>
        <taxon>Geophilomorpha</taxon>
        <taxon>Linotaeniidae</taxon>
        <taxon>Strigamia</taxon>
    </lineage>
</organism>
<feature type="compositionally biased region" description="Acidic residues" evidence="1">
    <location>
        <begin position="292"/>
        <end position="302"/>
    </location>
</feature>
<protein>
    <submittedName>
        <fullName evidence="3">Uncharacterized protein</fullName>
    </submittedName>
</protein>
<feature type="compositionally biased region" description="Basic residues" evidence="1">
    <location>
        <begin position="352"/>
        <end position="365"/>
    </location>
</feature>
<dbReference type="HOGENOM" id="CLU_403524_0_0_1"/>
<dbReference type="Proteomes" id="UP000014500">
    <property type="component" value="Unassembled WGS sequence"/>
</dbReference>
<keyword evidence="2" id="KW-0812">Transmembrane</keyword>
<feature type="compositionally biased region" description="Basic and acidic residues" evidence="1">
    <location>
        <begin position="307"/>
        <end position="318"/>
    </location>
</feature>
<dbReference type="AlphaFoldDB" id="T1J602"/>
<evidence type="ECO:0000313" key="4">
    <source>
        <dbReference type="Proteomes" id="UP000014500"/>
    </source>
</evidence>
<feature type="compositionally biased region" description="Low complexity" evidence="1">
    <location>
        <begin position="322"/>
        <end position="333"/>
    </location>
</feature>
<feature type="region of interest" description="Disordered" evidence="1">
    <location>
        <begin position="261"/>
        <end position="427"/>
    </location>
</feature>
<feature type="region of interest" description="Disordered" evidence="1">
    <location>
        <begin position="504"/>
        <end position="539"/>
    </location>
</feature>
<keyword evidence="4" id="KW-1185">Reference proteome</keyword>
<feature type="region of interest" description="Disordered" evidence="1">
    <location>
        <begin position="45"/>
        <end position="69"/>
    </location>
</feature>
<feature type="compositionally biased region" description="Basic and acidic residues" evidence="1">
    <location>
        <begin position="366"/>
        <end position="386"/>
    </location>
</feature>
<dbReference type="EMBL" id="JH431869">
    <property type="status" value="NOT_ANNOTATED_CDS"/>
    <property type="molecule type" value="Genomic_DNA"/>
</dbReference>
<feature type="compositionally biased region" description="Basic residues" evidence="1">
    <location>
        <begin position="411"/>
        <end position="420"/>
    </location>
</feature>
<feature type="compositionally biased region" description="Low complexity" evidence="1">
    <location>
        <begin position="567"/>
        <end position="587"/>
    </location>
</feature>